<gene>
    <name evidence="2" type="ORF">SAMN02745217_03157</name>
</gene>
<proteinExistence type="predicted"/>
<keyword evidence="3" id="KW-1185">Reference proteome</keyword>
<feature type="chain" id="PRO_5039375721" evidence="1">
    <location>
        <begin position="24"/>
        <end position="182"/>
    </location>
</feature>
<dbReference type="EMBL" id="FRFD01000009">
    <property type="protein sequence ID" value="SHO51379.1"/>
    <property type="molecule type" value="Genomic_DNA"/>
</dbReference>
<dbReference type="OrthoDB" id="1954789at2"/>
<name>A0A1M7YFP0_9FIRM</name>
<dbReference type="AlphaFoldDB" id="A0A1M7YFP0"/>
<reference evidence="2 3" key="1">
    <citation type="submission" date="2016-12" db="EMBL/GenBank/DDBJ databases">
        <authorList>
            <person name="Song W.-J."/>
            <person name="Kurnit D.M."/>
        </authorList>
    </citation>
    <scope>NUCLEOTIDE SEQUENCE [LARGE SCALE GENOMIC DNA]</scope>
    <source>
        <strain evidence="2 3">DSM 12503</strain>
    </source>
</reference>
<evidence type="ECO:0000256" key="1">
    <source>
        <dbReference type="SAM" id="SignalP"/>
    </source>
</evidence>
<evidence type="ECO:0000313" key="2">
    <source>
        <dbReference type="EMBL" id="SHO51379.1"/>
    </source>
</evidence>
<evidence type="ECO:0000313" key="3">
    <source>
        <dbReference type="Proteomes" id="UP000184612"/>
    </source>
</evidence>
<organism evidence="2 3">
    <name type="scientific">Anaerocolumna xylanovorans DSM 12503</name>
    <dbReference type="NCBI Taxonomy" id="1121345"/>
    <lineage>
        <taxon>Bacteria</taxon>
        <taxon>Bacillati</taxon>
        <taxon>Bacillota</taxon>
        <taxon>Clostridia</taxon>
        <taxon>Lachnospirales</taxon>
        <taxon>Lachnospiraceae</taxon>
        <taxon>Anaerocolumna</taxon>
    </lineage>
</organism>
<dbReference type="RefSeq" id="WP_073589810.1">
    <property type="nucleotide sequence ID" value="NZ_FRFD01000009.1"/>
</dbReference>
<dbReference type="STRING" id="1121345.SAMN02745217_03157"/>
<dbReference type="Proteomes" id="UP000184612">
    <property type="component" value="Unassembled WGS sequence"/>
</dbReference>
<protein>
    <submittedName>
        <fullName evidence="2">Uncharacterized protein</fullName>
    </submittedName>
</protein>
<keyword evidence="1" id="KW-0732">Signal</keyword>
<dbReference type="PROSITE" id="PS51257">
    <property type="entry name" value="PROKAR_LIPOPROTEIN"/>
    <property type="match status" value="1"/>
</dbReference>
<sequence length="182" mass="20783">MKRVKIMMTLLIPALLFSACNGADRSSTASDPSALQSMLTEQIPDDFGFTYIHNFIEVDTFNSTIKNTYYFSEGDPDAITDFSFSHEQLEKIYEAFIQYDIQDLPEEIDPDKGFMSIPPSYYELLYISDGETKNISCRTGADIDQEGISEDNNNFVKFMAEVWNYVYESDAYQRLPSGPETE</sequence>
<accession>A0A1M7YFP0</accession>
<feature type="signal peptide" evidence="1">
    <location>
        <begin position="1"/>
        <end position="23"/>
    </location>
</feature>